<name>A0A2P2PXE2_RHIMU</name>
<evidence type="ECO:0000313" key="1">
    <source>
        <dbReference type="EMBL" id="MBX59417.1"/>
    </source>
</evidence>
<accession>A0A2P2PXE2</accession>
<proteinExistence type="predicted"/>
<protein>
    <submittedName>
        <fullName evidence="1">Uncharacterized protein</fullName>
    </submittedName>
</protein>
<dbReference type="AlphaFoldDB" id="A0A2P2PXE2"/>
<organism evidence="1">
    <name type="scientific">Rhizophora mucronata</name>
    <name type="common">Asiatic mangrove</name>
    <dbReference type="NCBI Taxonomy" id="61149"/>
    <lineage>
        <taxon>Eukaryota</taxon>
        <taxon>Viridiplantae</taxon>
        <taxon>Streptophyta</taxon>
        <taxon>Embryophyta</taxon>
        <taxon>Tracheophyta</taxon>
        <taxon>Spermatophyta</taxon>
        <taxon>Magnoliopsida</taxon>
        <taxon>eudicotyledons</taxon>
        <taxon>Gunneridae</taxon>
        <taxon>Pentapetalae</taxon>
        <taxon>rosids</taxon>
        <taxon>fabids</taxon>
        <taxon>Malpighiales</taxon>
        <taxon>Rhizophoraceae</taxon>
        <taxon>Rhizophora</taxon>
    </lineage>
</organism>
<sequence>MHETIISPEARQWAVCGYANPVFCKISSHSTTL</sequence>
<reference evidence="1" key="1">
    <citation type="submission" date="2018-02" db="EMBL/GenBank/DDBJ databases">
        <title>Rhizophora mucronata_Transcriptome.</title>
        <authorList>
            <person name="Meera S.P."/>
            <person name="Sreeshan A."/>
            <person name="Augustine A."/>
        </authorList>
    </citation>
    <scope>NUCLEOTIDE SEQUENCE</scope>
    <source>
        <tissue evidence="1">Leaf</tissue>
    </source>
</reference>
<dbReference type="EMBL" id="GGEC01078933">
    <property type="protein sequence ID" value="MBX59417.1"/>
    <property type="molecule type" value="Transcribed_RNA"/>
</dbReference>